<dbReference type="Proteomes" id="UP000004431">
    <property type="component" value="Unassembled WGS sequence"/>
</dbReference>
<accession>A0ABP2J618</accession>
<gene>
    <name evidence="1" type="ORF">HMPREF9248_1202</name>
</gene>
<proteinExistence type="predicted"/>
<comment type="caution">
    <text evidence="1">The sequence shown here is derived from an EMBL/GenBank/DDBJ whole genome shotgun (WGS) entry which is preliminary data.</text>
</comment>
<sequence length="48" mass="5584">MPAPAAQLPAPRRRQEHVQVSWYTVIGKEFFCVERLRVFFIEATHAKA</sequence>
<reference evidence="1 2" key="1">
    <citation type="submission" date="2010-08" db="EMBL/GenBank/DDBJ databases">
        <authorList>
            <person name="Durkin A.S."/>
            <person name="Madupu R."/>
            <person name="Torralba M."/>
            <person name="Gillis M."/>
            <person name="Methe B."/>
            <person name="Sutton G."/>
            <person name="Nelson K.E."/>
        </authorList>
    </citation>
    <scope>NUCLEOTIDE SEQUENCE [LARGE SCALE GENOMIC DNA]</scope>
    <source>
        <strain evidence="1 2">PB189-T1-4</strain>
    </source>
</reference>
<organism evidence="1 2">
    <name type="scientific">Fannyhessea vaginae PB189-T1-4</name>
    <dbReference type="NCBI Taxonomy" id="866774"/>
    <lineage>
        <taxon>Bacteria</taxon>
        <taxon>Bacillati</taxon>
        <taxon>Actinomycetota</taxon>
        <taxon>Coriobacteriia</taxon>
        <taxon>Coriobacteriales</taxon>
        <taxon>Atopobiaceae</taxon>
        <taxon>Fannyhessea</taxon>
    </lineage>
</organism>
<dbReference type="EMBL" id="AEDQ01000010">
    <property type="protein sequence ID" value="EFL44578.1"/>
    <property type="molecule type" value="Genomic_DNA"/>
</dbReference>
<name>A0ABP2J618_9ACTN</name>
<evidence type="ECO:0000313" key="1">
    <source>
        <dbReference type="EMBL" id="EFL44578.1"/>
    </source>
</evidence>
<keyword evidence="2" id="KW-1185">Reference proteome</keyword>
<protein>
    <submittedName>
        <fullName evidence="1">Uncharacterized protein</fullName>
    </submittedName>
</protein>
<evidence type="ECO:0000313" key="2">
    <source>
        <dbReference type="Proteomes" id="UP000004431"/>
    </source>
</evidence>